<feature type="transmembrane region" description="Helical" evidence="1">
    <location>
        <begin position="47"/>
        <end position="68"/>
    </location>
</feature>
<dbReference type="AlphaFoldDB" id="A0A7L2ZAU8"/>
<gene>
    <name evidence="2" type="primary">Stimate_2</name>
    <name evidence="2" type="ORF">JACJAC_R13262</name>
</gene>
<dbReference type="PANTHER" id="PTHR31735">
    <property type="entry name" value="VACUOLAR MEMBRANE PROTEIN YPL162C"/>
    <property type="match status" value="1"/>
</dbReference>
<organism evidence="2 3">
    <name type="scientific">Jacana jacana</name>
    <name type="common">Wattled jacana</name>
    <name type="synonym">Parra jacana</name>
    <dbReference type="NCBI Taxonomy" id="54508"/>
    <lineage>
        <taxon>Eukaryota</taxon>
        <taxon>Metazoa</taxon>
        <taxon>Chordata</taxon>
        <taxon>Craniata</taxon>
        <taxon>Vertebrata</taxon>
        <taxon>Euteleostomi</taxon>
        <taxon>Archelosauria</taxon>
        <taxon>Archosauria</taxon>
        <taxon>Dinosauria</taxon>
        <taxon>Saurischia</taxon>
        <taxon>Theropoda</taxon>
        <taxon>Coelurosauria</taxon>
        <taxon>Aves</taxon>
        <taxon>Neognathae</taxon>
        <taxon>Neoaves</taxon>
        <taxon>Charadriiformes</taxon>
        <taxon>Jacanidae</taxon>
        <taxon>Jacana</taxon>
    </lineage>
</organism>
<evidence type="ECO:0000313" key="3">
    <source>
        <dbReference type="Proteomes" id="UP000550086"/>
    </source>
</evidence>
<evidence type="ECO:0000256" key="1">
    <source>
        <dbReference type="SAM" id="Phobius"/>
    </source>
</evidence>
<sequence length="89" mass="10526">KRRLEPKEKRRPWMTWCFDTLKQGLSAMLIHIVNIFLSNYTEEDSCSFYLINFILDATLGMLLIWLGVKVVSWVVHRKNCKDLVFGEYG</sequence>
<evidence type="ECO:0000313" key="2">
    <source>
        <dbReference type="EMBL" id="NXT02960.1"/>
    </source>
</evidence>
<dbReference type="Pfam" id="PF12400">
    <property type="entry name" value="STIMATE"/>
    <property type="match status" value="1"/>
</dbReference>
<keyword evidence="3" id="KW-1185">Reference proteome</keyword>
<feature type="transmembrane region" description="Helical" evidence="1">
    <location>
        <begin position="21"/>
        <end position="41"/>
    </location>
</feature>
<dbReference type="InterPro" id="IPR022127">
    <property type="entry name" value="STIMATE/YPL162C"/>
</dbReference>
<proteinExistence type="predicted"/>
<reference evidence="2 3" key="1">
    <citation type="submission" date="2019-09" db="EMBL/GenBank/DDBJ databases">
        <title>Bird 10,000 Genomes (B10K) Project - Family phase.</title>
        <authorList>
            <person name="Zhang G."/>
        </authorList>
    </citation>
    <scope>NUCLEOTIDE SEQUENCE [LARGE SCALE GENOMIC DNA]</scope>
    <source>
        <strain evidence="2">B10K-DU-002-59</strain>
        <tissue evidence="2">Muscle</tissue>
    </source>
</reference>
<dbReference type="PANTHER" id="PTHR31735:SF3">
    <property type="entry name" value="TRANSMEMBRANE PROTEIN 110-RELATED"/>
    <property type="match status" value="1"/>
</dbReference>
<keyword evidence="1" id="KW-0812">Transmembrane</keyword>
<feature type="non-terminal residue" evidence="2">
    <location>
        <position position="1"/>
    </location>
</feature>
<dbReference type="EMBL" id="VZTM01041166">
    <property type="protein sequence ID" value="NXT02960.1"/>
    <property type="molecule type" value="Genomic_DNA"/>
</dbReference>
<dbReference type="GO" id="GO:0016020">
    <property type="term" value="C:membrane"/>
    <property type="evidence" value="ECO:0007669"/>
    <property type="project" value="TreeGrafter"/>
</dbReference>
<keyword evidence="1" id="KW-0472">Membrane</keyword>
<feature type="non-terminal residue" evidence="2">
    <location>
        <position position="89"/>
    </location>
</feature>
<dbReference type="OrthoDB" id="431202at2759"/>
<name>A0A7L2ZAU8_JACJC</name>
<accession>A0A7L2ZAU8</accession>
<comment type="caution">
    <text evidence="2">The sequence shown here is derived from an EMBL/GenBank/DDBJ whole genome shotgun (WGS) entry which is preliminary data.</text>
</comment>
<protein>
    <submittedName>
        <fullName evidence="2">STIMA regulator</fullName>
    </submittedName>
</protein>
<dbReference type="Proteomes" id="UP000550086">
    <property type="component" value="Unassembled WGS sequence"/>
</dbReference>
<keyword evidence="1" id="KW-1133">Transmembrane helix</keyword>